<keyword evidence="2 8" id="KW-0812">Transmembrane</keyword>
<dbReference type="GO" id="GO:0016020">
    <property type="term" value="C:membrane"/>
    <property type="evidence" value="ECO:0007669"/>
    <property type="project" value="UniProtKB-SubCell"/>
</dbReference>
<evidence type="ECO:0000256" key="7">
    <source>
        <dbReference type="ARBA" id="ARBA00023224"/>
    </source>
</evidence>
<evidence type="ECO:0000256" key="4">
    <source>
        <dbReference type="ARBA" id="ARBA00023040"/>
    </source>
</evidence>
<dbReference type="PRINTS" id="PR00237">
    <property type="entry name" value="GPCRRHODOPSN"/>
</dbReference>
<evidence type="ECO:0000256" key="5">
    <source>
        <dbReference type="ARBA" id="ARBA00023136"/>
    </source>
</evidence>
<evidence type="ECO:0000256" key="3">
    <source>
        <dbReference type="ARBA" id="ARBA00022989"/>
    </source>
</evidence>
<evidence type="ECO:0000313" key="11">
    <source>
        <dbReference type="EMBL" id="KAJ7394757.1"/>
    </source>
</evidence>
<evidence type="ECO:0000256" key="1">
    <source>
        <dbReference type="ARBA" id="ARBA00004141"/>
    </source>
</evidence>
<dbReference type="GO" id="GO:0004930">
    <property type="term" value="F:G protein-coupled receptor activity"/>
    <property type="evidence" value="ECO:0007669"/>
    <property type="project" value="UniProtKB-KW"/>
</dbReference>
<dbReference type="AlphaFoldDB" id="A0A9X0A7G4"/>
<comment type="caution">
    <text evidence="11">The sequence shown here is derived from an EMBL/GenBank/DDBJ whole genome shotgun (WGS) entry which is preliminary data.</text>
</comment>
<keyword evidence="7 8" id="KW-0807">Transducer</keyword>
<dbReference type="SMART" id="SM01381">
    <property type="entry name" value="7TM_GPCR_Srsx"/>
    <property type="match status" value="1"/>
</dbReference>
<gene>
    <name evidence="11" type="ORF">OS493_000590</name>
</gene>
<feature type="transmembrane region" description="Helical" evidence="9">
    <location>
        <begin position="160"/>
        <end position="180"/>
    </location>
</feature>
<name>A0A9X0A7G4_9CNID</name>
<organism evidence="11 12">
    <name type="scientific">Desmophyllum pertusum</name>
    <dbReference type="NCBI Taxonomy" id="174260"/>
    <lineage>
        <taxon>Eukaryota</taxon>
        <taxon>Metazoa</taxon>
        <taxon>Cnidaria</taxon>
        <taxon>Anthozoa</taxon>
        <taxon>Hexacorallia</taxon>
        <taxon>Scleractinia</taxon>
        <taxon>Caryophylliina</taxon>
        <taxon>Caryophylliidae</taxon>
        <taxon>Desmophyllum</taxon>
    </lineage>
</organism>
<evidence type="ECO:0000256" key="2">
    <source>
        <dbReference type="ARBA" id="ARBA00022692"/>
    </source>
</evidence>
<accession>A0A9X0A7G4</accession>
<proteinExistence type="inferred from homology"/>
<evidence type="ECO:0000256" key="6">
    <source>
        <dbReference type="ARBA" id="ARBA00023170"/>
    </source>
</evidence>
<dbReference type="OrthoDB" id="10036964at2759"/>
<feature type="transmembrane region" description="Helical" evidence="9">
    <location>
        <begin position="256"/>
        <end position="279"/>
    </location>
</feature>
<comment type="similarity">
    <text evidence="8">Belongs to the G-protein coupled receptor 1 family.</text>
</comment>
<sequence length="353" mass="40311">METKWTENRKMSAFQNNSTIANITTSARLPHRSTQIEEVVKMVTFWIIIIVGVIGNSLVITVVKMFRSMRTTTNYLLVNVAAADITTLLFTAILYLIMTINSPIPSGALLSFLCKFIYTNTISIVTLLVTALTLTLLAFERYHALVKPLIASRRVTTDNIAYFITGIWLIAITLVTPLFATLDYDSDKHHCSHGDANYEMMIYIDCLIVILTLVPFTVIAFCYSQIIYGMYFNNTICGSKSERGDTRKETKEKRRLVTLLILLTVVFFVAFIPYGILLILKVSKVNHRYVFLQYASQYLTLLNCSVNPLIYTFQSSSYRRAFKVIMKKMLCRDATYELSELIEMRTRTSVRSV</sequence>
<dbReference type="SUPFAM" id="SSF81321">
    <property type="entry name" value="Family A G protein-coupled receptor-like"/>
    <property type="match status" value="1"/>
</dbReference>
<dbReference type="Proteomes" id="UP001163046">
    <property type="component" value="Unassembled WGS sequence"/>
</dbReference>
<dbReference type="CDD" id="cd00637">
    <property type="entry name" value="7tm_classA_rhodopsin-like"/>
    <property type="match status" value="1"/>
</dbReference>
<dbReference type="InterPro" id="IPR017452">
    <property type="entry name" value="GPCR_Rhodpsn_7TM"/>
</dbReference>
<keyword evidence="12" id="KW-1185">Reference proteome</keyword>
<protein>
    <recommendedName>
        <fullName evidence="10">G-protein coupled receptors family 1 profile domain-containing protein</fullName>
    </recommendedName>
</protein>
<reference evidence="11" key="1">
    <citation type="submission" date="2023-01" db="EMBL/GenBank/DDBJ databases">
        <title>Genome assembly of the deep-sea coral Lophelia pertusa.</title>
        <authorList>
            <person name="Herrera S."/>
            <person name="Cordes E."/>
        </authorList>
    </citation>
    <scope>NUCLEOTIDE SEQUENCE</scope>
    <source>
        <strain evidence="11">USNM1676648</strain>
        <tissue evidence="11">Polyp</tissue>
    </source>
</reference>
<feature type="transmembrane region" description="Helical" evidence="9">
    <location>
        <begin position="75"/>
        <end position="97"/>
    </location>
</feature>
<evidence type="ECO:0000259" key="10">
    <source>
        <dbReference type="PROSITE" id="PS50262"/>
    </source>
</evidence>
<comment type="subcellular location">
    <subcellularLocation>
        <location evidence="1">Membrane</location>
        <topology evidence="1">Multi-pass membrane protein</topology>
    </subcellularLocation>
</comment>
<keyword evidence="4 8" id="KW-0297">G-protein coupled receptor</keyword>
<feature type="domain" description="G-protein coupled receptors family 1 profile" evidence="10">
    <location>
        <begin position="55"/>
        <end position="311"/>
    </location>
</feature>
<dbReference type="PROSITE" id="PS00237">
    <property type="entry name" value="G_PROTEIN_RECEP_F1_1"/>
    <property type="match status" value="1"/>
</dbReference>
<evidence type="ECO:0000313" key="12">
    <source>
        <dbReference type="Proteomes" id="UP001163046"/>
    </source>
</evidence>
<evidence type="ECO:0000256" key="8">
    <source>
        <dbReference type="RuleBase" id="RU000688"/>
    </source>
</evidence>
<dbReference type="EMBL" id="MU825396">
    <property type="protein sequence ID" value="KAJ7394757.1"/>
    <property type="molecule type" value="Genomic_DNA"/>
</dbReference>
<dbReference type="PANTHER" id="PTHR24243:SF208">
    <property type="entry name" value="PYROKININ-1 RECEPTOR"/>
    <property type="match status" value="1"/>
</dbReference>
<dbReference type="PROSITE" id="PS50262">
    <property type="entry name" value="G_PROTEIN_RECEP_F1_2"/>
    <property type="match status" value="1"/>
</dbReference>
<dbReference type="Pfam" id="PF00001">
    <property type="entry name" value="7tm_1"/>
    <property type="match status" value="1"/>
</dbReference>
<dbReference type="PANTHER" id="PTHR24243">
    <property type="entry name" value="G-PROTEIN COUPLED RECEPTOR"/>
    <property type="match status" value="1"/>
</dbReference>
<keyword evidence="3 9" id="KW-1133">Transmembrane helix</keyword>
<dbReference type="InterPro" id="IPR000276">
    <property type="entry name" value="GPCR_Rhodpsn"/>
</dbReference>
<keyword evidence="5 9" id="KW-0472">Membrane</keyword>
<feature type="transmembrane region" description="Helical" evidence="9">
    <location>
        <begin position="43"/>
        <end position="63"/>
    </location>
</feature>
<dbReference type="Gene3D" id="1.20.1070.10">
    <property type="entry name" value="Rhodopsin 7-helix transmembrane proteins"/>
    <property type="match status" value="1"/>
</dbReference>
<feature type="transmembrane region" description="Helical" evidence="9">
    <location>
        <begin position="291"/>
        <end position="313"/>
    </location>
</feature>
<evidence type="ECO:0000256" key="9">
    <source>
        <dbReference type="SAM" id="Phobius"/>
    </source>
</evidence>
<feature type="transmembrane region" description="Helical" evidence="9">
    <location>
        <begin position="200"/>
        <end position="223"/>
    </location>
</feature>
<feature type="transmembrane region" description="Helical" evidence="9">
    <location>
        <begin position="117"/>
        <end position="139"/>
    </location>
</feature>
<keyword evidence="6 8" id="KW-0675">Receptor</keyword>